<reference evidence="9 10" key="1">
    <citation type="journal article" date="2020" name="Biotechnol. Biofuels">
        <title>New insights from the biogas microbiome by comprehensive genome-resolved metagenomics of nearly 1600 species originating from multiple anaerobic digesters.</title>
        <authorList>
            <person name="Campanaro S."/>
            <person name="Treu L."/>
            <person name="Rodriguez-R L.M."/>
            <person name="Kovalovszki A."/>
            <person name="Ziels R.M."/>
            <person name="Maus I."/>
            <person name="Zhu X."/>
            <person name="Kougias P.G."/>
            <person name="Basile A."/>
            <person name="Luo G."/>
            <person name="Schluter A."/>
            <person name="Konstantinidis K.T."/>
            <person name="Angelidaki I."/>
        </authorList>
    </citation>
    <scope>NUCLEOTIDE SEQUENCE [LARGE SCALE GENOMIC DNA]</scope>
    <source>
        <strain evidence="9">AS27yjCOA_165</strain>
    </source>
</reference>
<comment type="similarity">
    <text evidence="2 6">Belongs to the peptidase S26 family.</text>
</comment>
<proteinExistence type="inferred from homology"/>
<dbReference type="CDD" id="cd06530">
    <property type="entry name" value="S26_SPase_I"/>
    <property type="match status" value="1"/>
</dbReference>
<organism evidence="9 10">
    <name type="scientific">candidate division WWE3 bacterium</name>
    <dbReference type="NCBI Taxonomy" id="2053526"/>
    <lineage>
        <taxon>Bacteria</taxon>
        <taxon>Katanobacteria</taxon>
    </lineage>
</organism>
<evidence type="ECO:0000256" key="4">
    <source>
        <dbReference type="ARBA" id="ARBA00022801"/>
    </source>
</evidence>
<evidence type="ECO:0000313" key="10">
    <source>
        <dbReference type="Proteomes" id="UP000526033"/>
    </source>
</evidence>
<dbReference type="GO" id="GO:0016020">
    <property type="term" value="C:membrane"/>
    <property type="evidence" value="ECO:0007669"/>
    <property type="project" value="UniProtKB-SubCell"/>
</dbReference>
<dbReference type="Pfam" id="PF10502">
    <property type="entry name" value="Peptidase_S26"/>
    <property type="match status" value="1"/>
</dbReference>
<dbReference type="GO" id="GO:0006465">
    <property type="term" value="P:signal peptide processing"/>
    <property type="evidence" value="ECO:0007669"/>
    <property type="project" value="InterPro"/>
</dbReference>
<feature type="transmembrane region" description="Helical" evidence="6">
    <location>
        <begin position="12"/>
        <end position="30"/>
    </location>
</feature>
<evidence type="ECO:0000256" key="2">
    <source>
        <dbReference type="ARBA" id="ARBA00009370"/>
    </source>
</evidence>
<dbReference type="EC" id="3.4.21.89" evidence="3 6"/>
<dbReference type="PROSITE" id="PS00761">
    <property type="entry name" value="SPASE_I_3"/>
    <property type="match status" value="1"/>
</dbReference>
<dbReference type="InterPro" id="IPR019758">
    <property type="entry name" value="Pept_S26A_signal_pept_1_CS"/>
</dbReference>
<dbReference type="AlphaFoldDB" id="A0A7X9DKQ0"/>
<dbReference type="CDD" id="cd05379">
    <property type="entry name" value="CAP_bacterial"/>
    <property type="match status" value="1"/>
</dbReference>
<comment type="subcellular location">
    <subcellularLocation>
        <location evidence="6">Membrane</location>
        <topology evidence="6">Single-pass type II membrane protein</topology>
    </subcellularLocation>
</comment>
<dbReference type="InterPro" id="IPR014044">
    <property type="entry name" value="CAP_dom"/>
</dbReference>
<dbReference type="PRINTS" id="PR00727">
    <property type="entry name" value="LEADERPTASE"/>
</dbReference>
<dbReference type="InterPro" id="IPR000223">
    <property type="entry name" value="Pept_S26A_signal_pept_1"/>
</dbReference>
<feature type="domain" description="Peptidase S26" evidence="8">
    <location>
        <begin position="52"/>
        <end position="196"/>
    </location>
</feature>
<evidence type="ECO:0000259" key="7">
    <source>
        <dbReference type="Pfam" id="PF00188"/>
    </source>
</evidence>
<keyword evidence="4 6" id="KW-0378">Hydrolase</keyword>
<name>A0A7X9DKQ0_UNCKA</name>
<evidence type="ECO:0000256" key="1">
    <source>
        <dbReference type="ARBA" id="ARBA00000677"/>
    </source>
</evidence>
<evidence type="ECO:0000256" key="3">
    <source>
        <dbReference type="ARBA" id="ARBA00013208"/>
    </source>
</evidence>
<dbReference type="GO" id="GO:0009003">
    <property type="term" value="F:signal peptidase activity"/>
    <property type="evidence" value="ECO:0007669"/>
    <property type="project" value="UniProtKB-EC"/>
</dbReference>
<dbReference type="SUPFAM" id="SSF51306">
    <property type="entry name" value="LexA/Signal peptidase"/>
    <property type="match status" value="1"/>
</dbReference>
<dbReference type="Proteomes" id="UP000526033">
    <property type="component" value="Unassembled WGS sequence"/>
</dbReference>
<dbReference type="NCBIfam" id="TIGR02227">
    <property type="entry name" value="sigpep_I_bact"/>
    <property type="match status" value="1"/>
</dbReference>
<keyword evidence="6" id="KW-0645">Protease</keyword>
<dbReference type="SUPFAM" id="SSF55797">
    <property type="entry name" value="PR-1-like"/>
    <property type="match status" value="1"/>
</dbReference>
<dbReference type="Gene3D" id="3.40.33.10">
    <property type="entry name" value="CAP"/>
    <property type="match status" value="1"/>
</dbReference>
<accession>A0A7X9DKQ0</accession>
<dbReference type="PROSITE" id="PS00760">
    <property type="entry name" value="SPASE_I_2"/>
    <property type="match status" value="1"/>
</dbReference>
<keyword evidence="6" id="KW-0472">Membrane</keyword>
<comment type="caution">
    <text evidence="9">The sequence shown here is derived from an EMBL/GenBank/DDBJ whole genome shotgun (WGS) entry which is preliminary data.</text>
</comment>
<evidence type="ECO:0000313" key="9">
    <source>
        <dbReference type="EMBL" id="NMB70260.1"/>
    </source>
</evidence>
<sequence>MKTKVFSFTKLLLALLVGSAFSILCIFTVFNVGYRIFYSFVLYPMAYINVSGTGSMYPTFPRGKSETLESKEKEVVATPRMIRYPNGFSFNGKEYFRSQLAKGDLVSFYSGDKALIKRILGVPGDIIEIRNGLVYINDEPQKEPYTSLPHSTFGGDFAPECKKIQVPENSYFVLGDNRKESNDSRFDVGFVNEKSIDTFLPLEFQKGIWDKNWRDTSKDLENSTKIKLGVSAFVKDINQLREKSGKPNLTYKAELEHSATLRAENIFITGLFDEKAEGAISTAEAFRKAGYWRPVYGEIPVQGYFSSDELFNYLAEFDTTKDFILDKDFTEIGLAVVEDSLNNCPTQLIVIHFSGYVPPNYDKDTIDSWNNLLKKLKEIKPGWEEAKNYDQFYEKNKRDIDKVISIINDRIDALEPIVAKMKQNEWLSETELKYLDLDASLGDEQENLANKLNDL</sequence>
<dbReference type="InterPro" id="IPR035940">
    <property type="entry name" value="CAP_sf"/>
</dbReference>
<keyword evidence="6" id="KW-1133">Transmembrane helix</keyword>
<protein>
    <recommendedName>
        <fullName evidence="3 6">Signal peptidase I</fullName>
        <ecNumber evidence="3 6">3.4.21.89</ecNumber>
    </recommendedName>
</protein>
<dbReference type="InterPro" id="IPR036286">
    <property type="entry name" value="LexA/Signal_pep-like_sf"/>
</dbReference>
<dbReference type="Gene3D" id="2.10.109.10">
    <property type="entry name" value="Umud Fragment, subunit A"/>
    <property type="match status" value="1"/>
</dbReference>
<feature type="domain" description="SCP" evidence="7">
    <location>
        <begin position="236"/>
        <end position="340"/>
    </location>
</feature>
<dbReference type="PANTHER" id="PTHR43390">
    <property type="entry name" value="SIGNAL PEPTIDASE I"/>
    <property type="match status" value="1"/>
</dbReference>
<feature type="active site" evidence="5">
    <location>
        <position position="55"/>
    </location>
</feature>
<dbReference type="InterPro" id="IPR019533">
    <property type="entry name" value="Peptidase_S26"/>
</dbReference>
<comment type="catalytic activity">
    <reaction evidence="1 6">
        <text>Cleavage of hydrophobic, N-terminal signal or leader sequences from secreted and periplasmic proteins.</text>
        <dbReference type="EC" id="3.4.21.89"/>
    </reaction>
</comment>
<dbReference type="InterPro" id="IPR019757">
    <property type="entry name" value="Pept_S26A_signal_pept_1_Lys-AS"/>
</dbReference>
<gene>
    <name evidence="9" type="primary">lepB</name>
    <name evidence="9" type="ORF">GYA27_03615</name>
</gene>
<dbReference type="PANTHER" id="PTHR43390:SF1">
    <property type="entry name" value="CHLOROPLAST PROCESSING PEPTIDASE"/>
    <property type="match status" value="1"/>
</dbReference>
<evidence type="ECO:0000256" key="6">
    <source>
        <dbReference type="RuleBase" id="RU362042"/>
    </source>
</evidence>
<dbReference type="GO" id="GO:0004252">
    <property type="term" value="F:serine-type endopeptidase activity"/>
    <property type="evidence" value="ECO:0007669"/>
    <property type="project" value="InterPro"/>
</dbReference>
<dbReference type="Pfam" id="PF00188">
    <property type="entry name" value="CAP"/>
    <property type="match status" value="1"/>
</dbReference>
<keyword evidence="6" id="KW-0812">Transmembrane</keyword>
<feature type="active site" evidence="5">
    <location>
        <position position="117"/>
    </location>
</feature>
<evidence type="ECO:0000256" key="5">
    <source>
        <dbReference type="PIRSR" id="PIRSR600223-1"/>
    </source>
</evidence>
<dbReference type="EMBL" id="JAAZNL010000046">
    <property type="protein sequence ID" value="NMB70260.1"/>
    <property type="molecule type" value="Genomic_DNA"/>
</dbReference>
<evidence type="ECO:0000259" key="8">
    <source>
        <dbReference type="Pfam" id="PF10502"/>
    </source>
</evidence>